<organism evidence="1">
    <name type="scientific">hydrothermal vent metagenome</name>
    <dbReference type="NCBI Taxonomy" id="652676"/>
    <lineage>
        <taxon>unclassified sequences</taxon>
        <taxon>metagenomes</taxon>
        <taxon>ecological metagenomes</taxon>
    </lineage>
</organism>
<dbReference type="EMBL" id="UOGI01000236">
    <property type="protein sequence ID" value="VAX34002.1"/>
    <property type="molecule type" value="Genomic_DNA"/>
</dbReference>
<accession>A0A3B1CZV2</accession>
<sequence>MVVRTSVASTNVPVGDDTYDVLLRLEAEGVIQSGLLSTGPLSRKEVSRLIVEAERNSEDKSLFIQRLVQSLKKRFRDERGGTKHMNIEYIKPLDRVYARYIYSDSDPQEVIYNNDGDTYKKGSNARVGLTSRADFGWVSFFVNPEARYSDSGSETDIIMKRDYGVLSFLGLELELGKDSQWWGPGRHGSILLSNNPEPMNIIKITNPHPVLLPWIFRYLGPFNFTVFATELSKDRVVPKPYLWGMRLDFKPIPYFEIGIERTALLGGEGRSEDLKTWWDSFSGIGENPANDLAGDPNDIEAGDQRAGFDIKLTLPLKWQPLQIYAEGDGEDEAGGLPTKWAYLGGIYLPRIAGLERIGFRAEYANTYLKDLPNVWYNHDIYRTGYRYRGRIIGHHMGTDSRDLFFEVSYLVPEMNGWIKLSYDKEQHSLSSSIHPTKVESSASVKFDVGGGMSLEGRYIHGRLKDYEDLSDKDSRINLMSFELSYNF</sequence>
<dbReference type="Gene3D" id="2.40.160.130">
    <property type="entry name" value="Capsule assembly protein Wzi"/>
    <property type="match status" value="1"/>
</dbReference>
<dbReference type="Pfam" id="PF14052">
    <property type="entry name" value="Caps_assemb_Wzi"/>
    <property type="match status" value="1"/>
</dbReference>
<dbReference type="AlphaFoldDB" id="A0A3B1CZV2"/>
<name>A0A3B1CZV2_9ZZZZ</name>
<proteinExistence type="predicted"/>
<dbReference type="InterPro" id="IPR038636">
    <property type="entry name" value="Wzi_sf"/>
</dbReference>
<reference evidence="1" key="1">
    <citation type="submission" date="2018-06" db="EMBL/GenBank/DDBJ databases">
        <authorList>
            <person name="Zhirakovskaya E."/>
        </authorList>
    </citation>
    <scope>NUCLEOTIDE SEQUENCE</scope>
</reference>
<evidence type="ECO:0000313" key="1">
    <source>
        <dbReference type="EMBL" id="VAX34002.1"/>
    </source>
</evidence>
<dbReference type="InterPro" id="IPR026950">
    <property type="entry name" value="Caps_assemb_Wzi"/>
</dbReference>
<gene>
    <name evidence="1" type="ORF">MNBD_NITROSPIRAE03-1127</name>
</gene>
<evidence type="ECO:0008006" key="2">
    <source>
        <dbReference type="Google" id="ProtNLM"/>
    </source>
</evidence>
<protein>
    <recommendedName>
        <fullName evidence="2">Capsule assembly protein Wzi</fullName>
    </recommendedName>
</protein>